<dbReference type="PANTHER" id="PTHR43224">
    <property type="entry name" value="AMIDINOTRANSFERASE"/>
    <property type="match status" value="1"/>
</dbReference>
<dbReference type="PIRSF" id="PIRSF028188">
    <property type="entry name" value="Amdntrnsf_FN0238"/>
    <property type="match status" value="1"/>
</dbReference>
<protein>
    <submittedName>
        <fullName evidence="1">Arginine deiminase-related protein</fullName>
    </submittedName>
</protein>
<accession>A0ABP3XZL9</accession>
<dbReference type="Proteomes" id="UP001501126">
    <property type="component" value="Unassembled WGS sequence"/>
</dbReference>
<proteinExistence type="predicted"/>
<gene>
    <name evidence="1" type="ORF">GCM10009118_12810</name>
</gene>
<reference evidence="2" key="1">
    <citation type="journal article" date="2019" name="Int. J. Syst. Evol. Microbiol.">
        <title>The Global Catalogue of Microorganisms (GCM) 10K type strain sequencing project: providing services to taxonomists for standard genome sequencing and annotation.</title>
        <authorList>
            <consortium name="The Broad Institute Genomics Platform"/>
            <consortium name="The Broad Institute Genome Sequencing Center for Infectious Disease"/>
            <person name="Wu L."/>
            <person name="Ma J."/>
        </authorList>
    </citation>
    <scope>NUCLEOTIDE SEQUENCE [LARGE SCALE GENOMIC DNA]</scope>
    <source>
        <strain evidence="2">JCM 16083</strain>
    </source>
</reference>
<dbReference type="NCBIfam" id="NF046062">
    <property type="entry name" value="citrull_CtlX"/>
    <property type="match status" value="1"/>
</dbReference>
<dbReference type="SUPFAM" id="SSF55909">
    <property type="entry name" value="Pentein"/>
    <property type="match status" value="1"/>
</dbReference>
<dbReference type="InterPro" id="IPR014541">
    <property type="entry name" value="Amdntrnsf_FN0238"/>
</dbReference>
<dbReference type="PANTHER" id="PTHR43224:SF1">
    <property type="entry name" value="AMIDINOTRANSFERASE"/>
    <property type="match status" value="1"/>
</dbReference>
<sequence>MKNYNHIVLVRPANFGYNFETAQSNRFQKQVDETDLHEKAIREFDNMVTLLQDNQLSVKVFQDSETPSKPDCIFPNNWISFHPHHGVVLYPMEAENRRLERRTDIIDHLQALSGNQQLTDLTSYETEGQYLEGTGSVIFDPVNENAYACISSRTDARLFSMLAKELHKTPISFEAFDLNGYPIYHTNVMLSIGENSVIICSESITDPVERIMVTERLKASGRVVIDVNFRQMNQFCCNVLEVDNQDGEPFLIMSSSAYNGFTEEQLDQIKQRVGIIVVDITTIENVGGGSARCMQLGVKI</sequence>
<organism evidence="1 2">
    <name type="scientific">Wandonia haliotis</name>
    <dbReference type="NCBI Taxonomy" id="574963"/>
    <lineage>
        <taxon>Bacteria</taxon>
        <taxon>Pseudomonadati</taxon>
        <taxon>Bacteroidota</taxon>
        <taxon>Flavobacteriia</taxon>
        <taxon>Flavobacteriales</taxon>
        <taxon>Crocinitomicaceae</taxon>
        <taxon>Wandonia</taxon>
    </lineage>
</organism>
<comment type="caution">
    <text evidence="1">The sequence shown here is derived from an EMBL/GenBank/DDBJ whole genome shotgun (WGS) entry which is preliminary data.</text>
</comment>
<keyword evidence="2" id="KW-1185">Reference proteome</keyword>
<evidence type="ECO:0000313" key="1">
    <source>
        <dbReference type="EMBL" id="GAA0874873.1"/>
    </source>
</evidence>
<dbReference type="EMBL" id="BAAAFH010000007">
    <property type="protein sequence ID" value="GAA0874873.1"/>
    <property type="molecule type" value="Genomic_DNA"/>
</dbReference>
<name>A0ABP3XZL9_9FLAO</name>
<dbReference type="Pfam" id="PF19420">
    <property type="entry name" value="DDAH_eukar"/>
    <property type="match status" value="1"/>
</dbReference>
<dbReference type="RefSeq" id="WP_343785795.1">
    <property type="nucleotide sequence ID" value="NZ_BAAAFH010000007.1"/>
</dbReference>
<evidence type="ECO:0000313" key="2">
    <source>
        <dbReference type="Proteomes" id="UP001501126"/>
    </source>
</evidence>
<dbReference type="Gene3D" id="3.75.10.10">
    <property type="entry name" value="L-arginine/glycine Amidinotransferase, Chain A"/>
    <property type="match status" value="1"/>
</dbReference>